<evidence type="ECO:0000256" key="8">
    <source>
        <dbReference type="SAM" id="Phobius"/>
    </source>
</evidence>
<sequence>MLFANGADSRVLLCLDKYRMTAGLFLARVNLKEVCPRRIAVIYTIFLLTLFSVFLIVRSYKNRYAWLLVMMVIGLNLIFLGIILNVVKGGTYKYPENALFFLDYKMYLYLSSLKINYYDTFRLQNWGTAVYLFSIPQFVFTFIVSSYRSSGRFSKWLRYVAFALPPLFYVWCYDPDTRFLAYIWIKDPFYRNHDLSAALYGMDALNLVWVALYLFYPIYLLCRHMARTSITLKRKQIVSLAANLGLMNVLFVSVFAVGPFKQFYLSAGGSNMLFFPAQLAIPAFYFQVMPAVMLLAVQGMIVILVKFKGIDATSFFMKRQINRNVSSLNANLKGVFHSFKNTMFTVKILAEQAENNFGNEDGLKALRRLQQVSLTSLNHMAKVLDSLKEIKVKPAKVNVSACADAAFEKARIGDDIEVRRKYRARDVYAYADPYHLTEALINLLVNAAEAIKAAKRENGFISIEIAAEQEWVLIRITDNGTGIDKKEQKKIFNPLYSTKSKHENWGVGLSYVFRVIEAHLGFIAVESEKGQYTAFDVILPIAGAGRGDGKWKKSASS</sequence>
<comment type="caution">
    <text evidence="10">The sequence shown here is derived from an EMBL/GenBank/DDBJ whole genome shotgun (WGS) entry which is preliminary data.</text>
</comment>
<dbReference type="PROSITE" id="PS50109">
    <property type="entry name" value="HIS_KIN"/>
    <property type="match status" value="1"/>
</dbReference>
<keyword evidence="11" id="KW-1185">Reference proteome</keyword>
<evidence type="ECO:0000256" key="1">
    <source>
        <dbReference type="ARBA" id="ARBA00000085"/>
    </source>
</evidence>
<keyword evidence="8" id="KW-1133">Transmembrane helix</keyword>
<evidence type="ECO:0000256" key="7">
    <source>
        <dbReference type="ARBA" id="ARBA00023012"/>
    </source>
</evidence>
<feature type="transmembrane region" description="Helical" evidence="8">
    <location>
        <begin position="64"/>
        <end position="87"/>
    </location>
</feature>
<dbReference type="SUPFAM" id="SSF55874">
    <property type="entry name" value="ATPase domain of HSP90 chaperone/DNA topoisomerase II/histidine kinase"/>
    <property type="match status" value="1"/>
</dbReference>
<dbReference type="PRINTS" id="PR00344">
    <property type="entry name" value="BCTRLSENSOR"/>
</dbReference>
<evidence type="ECO:0000256" key="4">
    <source>
        <dbReference type="ARBA" id="ARBA00022741"/>
    </source>
</evidence>
<dbReference type="Gene3D" id="3.30.565.10">
    <property type="entry name" value="Histidine kinase-like ATPase, C-terminal domain"/>
    <property type="match status" value="1"/>
</dbReference>
<dbReference type="EMBL" id="WHOC01000061">
    <property type="protein sequence ID" value="NOU86373.1"/>
    <property type="molecule type" value="Genomic_DNA"/>
</dbReference>
<dbReference type="PANTHER" id="PTHR43065:SF50">
    <property type="entry name" value="HISTIDINE KINASE"/>
    <property type="match status" value="1"/>
</dbReference>
<evidence type="ECO:0000313" key="11">
    <source>
        <dbReference type="Proteomes" id="UP000658690"/>
    </source>
</evidence>
<feature type="transmembrane region" description="Helical" evidence="8">
    <location>
        <begin position="126"/>
        <end position="144"/>
    </location>
</feature>
<accession>A0ABX1YZI9</accession>
<dbReference type="InterPro" id="IPR004358">
    <property type="entry name" value="Sig_transdc_His_kin-like_C"/>
</dbReference>
<feature type="transmembrane region" description="Helical" evidence="8">
    <location>
        <begin position="197"/>
        <end position="216"/>
    </location>
</feature>
<feature type="transmembrane region" description="Helical" evidence="8">
    <location>
        <begin position="237"/>
        <end position="260"/>
    </location>
</feature>
<feature type="transmembrane region" description="Helical" evidence="8">
    <location>
        <begin position="39"/>
        <end position="57"/>
    </location>
</feature>
<dbReference type="Pfam" id="PF02518">
    <property type="entry name" value="HATPase_c"/>
    <property type="match status" value="1"/>
</dbReference>
<keyword evidence="3" id="KW-0808">Transferase</keyword>
<evidence type="ECO:0000256" key="3">
    <source>
        <dbReference type="ARBA" id="ARBA00022679"/>
    </source>
</evidence>
<evidence type="ECO:0000259" key="9">
    <source>
        <dbReference type="PROSITE" id="PS50109"/>
    </source>
</evidence>
<dbReference type="EC" id="2.7.13.3" evidence="2"/>
<keyword evidence="4" id="KW-0547">Nucleotide-binding</keyword>
<dbReference type="SMART" id="SM00387">
    <property type="entry name" value="HATPase_c"/>
    <property type="match status" value="1"/>
</dbReference>
<feature type="transmembrane region" description="Helical" evidence="8">
    <location>
        <begin position="280"/>
        <end position="305"/>
    </location>
</feature>
<gene>
    <name evidence="10" type="ORF">GC102_11410</name>
</gene>
<reference evidence="10 11" key="1">
    <citation type="submission" date="2019-10" db="EMBL/GenBank/DDBJ databases">
        <title>Description of Paenibacillus choica sp. nov.</title>
        <authorList>
            <person name="Carlier A."/>
            <person name="Qi S."/>
        </authorList>
    </citation>
    <scope>NUCLEOTIDE SEQUENCE [LARGE SCALE GENOMIC DNA]</scope>
    <source>
        <strain evidence="10 11">LMG 31460</strain>
    </source>
</reference>
<keyword evidence="8" id="KW-0812">Transmembrane</keyword>
<evidence type="ECO:0000256" key="2">
    <source>
        <dbReference type="ARBA" id="ARBA00012438"/>
    </source>
</evidence>
<dbReference type="InterPro" id="IPR003594">
    <property type="entry name" value="HATPase_dom"/>
</dbReference>
<evidence type="ECO:0000256" key="5">
    <source>
        <dbReference type="ARBA" id="ARBA00022777"/>
    </source>
</evidence>
<feature type="transmembrane region" description="Helical" evidence="8">
    <location>
        <begin position="156"/>
        <end position="173"/>
    </location>
</feature>
<keyword evidence="6" id="KW-0067">ATP-binding</keyword>
<protein>
    <recommendedName>
        <fullName evidence="2">histidine kinase</fullName>
        <ecNumber evidence="2">2.7.13.3</ecNumber>
    </recommendedName>
</protein>
<proteinExistence type="predicted"/>
<feature type="domain" description="Histidine kinase" evidence="9">
    <location>
        <begin position="334"/>
        <end position="543"/>
    </location>
</feature>
<dbReference type="InterPro" id="IPR005467">
    <property type="entry name" value="His_kinase_dom"/>
</dbReference>
<evidence type="ECO:0000313" key="10">
    <source>
        <dbReference type="EMBL" id="NOU86373.1"/>
    </source>
</evidence>
<keyword evidence="8" id="KW-0472">Membrane</keyword>
<dbReference type="PANTHER" id="PTHR43065">
    <property type="entry name" value="SENSOR HISTIDINE KINASE"/>
    <property type="match status" value="1"/>
</dbReference>
<comment type="catalytic activity">
    <reaction evidence="1">
        <text>ATP + protein L-histidine = ADP + protein N-phospho-L-histidine.</text>
        <dbReference type="EC" id="2.7.13.3"/>
    </reaction>
</comment>
<evidence type="ECO:0000256" key="6">
    <source>
        <dbReference type="ARBA" id="ARBA00022840"/>
    </source>
</evidence>
<dbReference type="Proteomes" id="UP000658690">
    <property type="component" value="Unassembled WGS sequence"/>
</dbReference>
<keyword evidence="7" id="KW-0902">Two-component regulatory system</keyword>
<keyword evidence="5" id="KW-0418">Kinase</keyword>
<dbReference type="InterPro" id="IPR036890">
    <property type="entry name" value="HATPase_C_sf"/>
</dbReference>
<organism evidence="10 11">
    <name type="scientific">Paenibacillus germinis</name>
    <dbReference type="NCBI Taxonomy" id="2654979"/>
    <lineage>
        <taxon>Bacteria</taxon>
        <taxon>Bacillati</taxon>
        <taxon>Bacillota</taxon>
        <taxon>Bacilli</taxon>
        <taxon>Bacillales</taxon>
        <taxon>Paenibacillaceae</taxon>
        <taxon>Paenibacillus</taxon>
    </lineage>
</organism>
<name>A0ABX1YZI9_9BACL</name>